<organism evidence="1 2">
    <name type="scientific">Cronartium quercuum f. sp. fusiforme G11</name>
    <dbReference type="NCBI Taxonomy" id="708437"/>
    <lineage>
        <taxon>Eukaryota</taxon>
        <taxon>Fungi</taxon>
        <taxon>Dikarya</taxon>
        <taxon>Basidiomycota</taxon>
        <taxon>Pucciniomycotina</taxon>
        <taxon>Pucciniomycetes</taxon>
        <taxon>Pucciniales</taxon>
        <taxon>Coleosporiaceae</taxon>
        <taxon>Cronartium</taxon>
    </lineage>
</organism>
<protein>
    <submittedName>
        <fullName evidence="1">Uncharacterized protein</fullName>
    </submittedName>
</protein>
<accession>A0A9P6NGI7</accession>
<dbReference type="EMBL" id="MU167260">
    <property type="protein sequence ID" value="KAG0146516.1"/>
    <property type="molecule type" value="Genomic_DNA"/>
</dbReference>
<gene>
    <name evidence="1" type="ORF">CROQUDRAFT_92659</name>
</gene>
<keyword evidence="2" id="KW-1185">Reference proteome</keyword>
<name>A0A9P6NGI7_9BASI</name>
<dbReference type="AlphaFoldDB" id="A0A9P6NGI7"/>
<comment type="caution">
    <text evidence="1">The sequence shown here is derived from an EMBL/GenBank/DDBJ whole genome shotgun (WGS) entry which is preliminary data.</text>
</comment>
<evidence type="ECO:0000313" key="1">
    <source>
        <dbReference type="EMBL" id="KAG0146516.1"/>
    </source>
</evidence>
<proteinExistence type="predicted"/>
<evidence type="ECO:0000313" key="2">
    <source>
        <dbReference type="Proteomes" id="UP000886653"/>
    </source>
</evidence>
<reference evidence="1" key="1">
    <citation type="submission" date="2013-11" db="EMBL/GenBank/DDBJ databases">
        <title>Genome sequence of the fusiform rust pathogen reveals effectors for host alternation and coevolution with pine.</title>
        <authorList>
            <consortium name="DOE Joint Genome Institute"/>
            <person name="Smith K."/>
            <person name="Pendleton A."/>
            <person name="Kubisiak T."/>
            <person name="Anderson C."/>
            <person name="Salamov A."/>
            <person name="Aerts A."/>
            <person name="Riley R."/>
            <person name="Clum A."/>
            <person name="Lindquist E."/>
            <person name="Ence D."/>
            <person name="Campbell M."/>
            <person name="Kronenberg Z."/>
            <person name="Feau N."/>
            <person name="Dhillon B."/>
            <person name="Hamelin R."/>
            <person name="Burleigh J."/>
            <person name="Smith J."/>
            <person name="Yandell M."/>
            <person name="Nelson C."/>
            <person name="Grigoriev I."/>
            <person name="Davis J."/>
        </authorList>
    </citation>
    <scope>NUCLEOTIDE SEQUENCE</scope>
    <source>
        <strain evidence="1">G11</strain>
    </source>
</reference>
<sequence>MIPIRRLIRYPLLIRAGSGHFSSNHIGSSQAEVPLKKTPYRLVMMAFSLVYTPGAFPGTPSATKPHAAVTEANACASSLELGGERVVINHRAPPSQ</sequence>
<dbReference type="Proteomes" id="UP000886653">
    <property type="component" value="Unassembled WGS sequence"/>
</dbReference>